<comment type="caution">
    <text evidence="1">The sequence shown here is derived from an EMBL/GenBank/DDBJ whole genome shotgun (WGS) entry which is preliminary data.</text>
</comment>
<organism evidence="1 2">
    <name type="scientific">Methylocystis hirsuta</name>
    <dbReference type="NCBI Taxonomy" id="369798"/>
    <lineage>
        <taxon>Bacteria</taxon>
        <taxon>Pseudomonadati</taxon>
        <taxon>Pseudomonadota</taxon>
        <taxon>Alphaproteobacteria</taxon>
        <taxon>Hyphomicrobiales</taxon>
        <taxon>Methylocystaceae</taxon>
        <taxon>Methylocystis</taxon>
    </lineage>
</organism>
<evidence type="ECO:0000313" key="2">
    <source>
        <dbReference type="Proteomes" id="UP000268623"/>
    </source>
</evidence>
<proteinExistence type="predicted"/>
<evidence type="ECO:0000313" key="1">
    <source>
        <dbReference type="EMBL" id="RNJ50148.1"/>
    </source>
</evidence>
<sequence length="123" mass="13378">MSPGVVDPKKIAEINEAKRRYDAGRKSEVKLRVLDFKIRRTDQTDPLGVSNALVLTQPAEGKSFPKKIVITSLGGDEGANCGKASSLFEAASTSRDMTASIGRDANGTYYIMNCLPVKVDDWQ</sequence>
<dbReference type="Proteomes" id="UP000268623">
    <property type="component" value="Unassembled WGS sequence"/>
</dbReference>
<dbReference type="AlphaFoldDB" id="A0A3M9XSR4"/>
<protein>
    <submittedName>
        <fullName evidence="1">Uncharacterized protein</fullName>
    </submittedName>
</protein>
<reference evidence="1 2" key="1">
    <citation type="submission" date="2018-08" db="EMBL/GenBank/DDBJ databases">
        <title>Genome sequence of Methylocystis hirsuta CSC1, a methanotroph able to accumulate PHAs.</title>
        <authorList>
            <person name="Bordel S."/>
            <person name="Rodriguez E."/>
            <person name="Gancedo J."/>
            <person name="Munoz R."/>
        </authorList>
    </citation>
    <scope>NUCLEOTIDE SEQUENCE [LARGE SCALE GENOMIC DNA]</scope>
    <source>
        <strain evidence="1 2">CSC1</strain>
    </source>
</reference>
<keyword evidence="2" id="KW-1185">Reference proteome</keyword>
<accession>A0A3M9XSR4</accession>
<dbReference type="EMBL" id="QWDD01000001">
    <property type="protein sequence ID" value="RNJ50148.1"/>
    <property type="molecule type" value="Genomic_DNA"/>
</dbReference>
<name>A0A3M9XSR4_9HYPH</name>
<gene>
    <name evidence="1" type="ORF">D1O30_11640</name>
</gene>